<dbReference type="Gene3D" id="3.40.50.720">
    <property type="entry name" value="NAD(P)-binding Rossmann-like Domain"/>
    <property type="match status" value="1"/>
</dbReference>
<name>A0A4Z1E3W0_9MICO</name>
<evidence type="ECO:0000313" key="2">
    <source>
        <dbReference type="Proteomes" id="UP000297318"/>
    </source>
</evidence>
<dbReference type="AlphaFoldDB" id="A0A4Z1E3W0"/>
<accession>A0A4Z1E3W0</accession>
<evidence type="ECO:0000313" key="1">
    <source>
        <dbReference type="EMBL" id="TGO06626.1"/>
    </source>
</evidence>
<proteinExistence type="predicted"/>
<reference evidence="1 2" key="1">
    <citation type="submission" date="2018-11" db="EMBL/GenBank/DDBJ databases">
        <title>Complete genome sequencing of the Actinobacteria Serinibacter sp. K3-2.</title>
        <authorList>
            <person name="Rakitin A.L."/>
            <person name="Beletsky A.V."/>
            <person name="Mardanov A.V."/>
            <person name="Ravin N.V."/>
            <person name="Gromova A.S."/>
            <person name="Filippova S.N."/>
            <person name="Gal'Chenko V.F."/>
        </authorList>
    </citation>
    <scope>NUCLEOTIDE SEQUENCE [LARGE SCALE GENOMIC DNA]</scope>
    <source>
        <strain evidence="1 2">K3-2</strain>
    </source>
</reference>
<dbReference type="EMBL" id="RHPJ01000001">
    <property type="protein sequence ID" value="TGO06626.1"/>
    <property type="molecule type" value="Genomic_DNA"/>
</dbReference>
<dbReference type="InterPro" id="IPR036291">
    <property type="entry name" value="NAD(P)-bd_dom_sf"/>
</dbReference>
<gene>
    <name evidence="1" type="ORF">SERN_0818</name>
</gene>
<organism evidence="1 2">
    <name type="scientific">Serinibacter arcticus</name>
    <dbReference type="NCBI Taxonomy" id="1655435"/>
    <lineage>
        <taxon>Bacteria</taxon>
        <taxon>Bacillati</taxon>
        <taxon>Actinomycetota</taxon>
        <taxon>Actinomycetes</taxon>
        <taxon>Micrococcales</taxon>
        <taxon>Beutenbergiaceae</taxon>
        <taxon>Serinibacter</taxon>
    </lineage>
</organism>
<keyword evidence="2" id="KW-1185">Reference proteome</keyword>
<dbReference type="Proteomes" id="UP000297318">
    <property type="component" value="Unassembled WGS sequence"/>
</dbReference>
<protein>
    <submittedName>
        <fullName evidence="1">Putative reductase</fullName>
    </submittedName>
</protein>
<dbReference type="SUPFAM" id="SSF51735">
    <property type="entry name" value="NAD(P)-binding Rossmann-fold domains"/>
    <property type="match status" value="1"/>
</dbReference>
<sequence>MLGGSVFLGRAVVTAALAAGHDVVCLTRGESGDVPDGARWVRGDRDADDGLAGVRDEPWDAVVDVSVAPGQVRRSARELRADHYAFVSTGSVYADTATSGLTEDGPLLPRLDGDAMSSMSEYGPAKVACEEIVLERFGHEAATIVRAGLIGGDGDASGRSGYWPWRFAHPSDPGGRVLVPLAPGLGVQLIDVRDLAIWIVHVAEHGIGGVFNAVGDAVPFAQALVAARLAAGADGSDRTLVTRDDDWLRAHDVAPWAGPGSLPLWLDDPGWTGFPARSNAAATAAGLVLRPLAETFSAALAFHDARGEAPASGLTDERERELLALPA</sequence>
<comment type="caution">
    <text evidence="1">The sequence shown here is derived from an EMBL/GenBank/DDBJ whole genome shotgun (WGS) entry which is preliminary data.</text>
</comment>